<proteinExistence type="predicted"/>
<dbReference type="InterPro" id="IPR000477">
    <property type="entry name" value="RT_dom"/>
</dbReference>
<dbReference type="EMBL" id="NBSK02000004">
    <property type="protein sequence ID" value="KAJ0213107.1"/>
    <property type="molecule type" value="Genomic_DNA"/>
</dbReference>
<evidence type="ECO:0000259" key="2">
    <source>
        <dbReference type="PROSITE" id="PS50878"/>
    </source>
</evidence>
<accession>A0A9R1XMQ3</accession>
<dbReference type="Gene3D" id="3.30.70.270">
    <property type="match status" value="1"/>
</dbReference>
<comment type="caution">
    <text evidence="3">The sequence shown here is derived from an EMBL/GenBank/DDBJ whole genome shotgun (WGS) entry which is preliminary data.</text>
</comment>
<dbReference type="Proteomes" id="UP000235145">
    <property type="component" value="Unassembled WGS sequence"/>
</dbReference>
<gene>
    <name evidence="3" type="ORF">LSAT_V11C400217080</name>
</gene>
<name>A0A9R1XMQ3_LACSA</name>
<feature type="domain" description="Reverse transcriptase" evidence="2">
    <location>
        <begin position="1"/>
        <end position="67"/>
    </location>
</feature>
<feature type="region of interest" description="Disordered" evidence="1">
    <location>
        <begin position="124"/>
        <end position="153"/>
    </location>
</feature>
<evidence type="ECO:0000313" key="4">
    <source>
        <dbReference type="Proteomes" id="UP000235145"/>
    </source>
</evidence>
<dbReference type="InterPro" id="IPR043128">
    <property type="entry name" value="Rev_trsase/Diguanyl_cyclase"/>
</dbReference>
<dbReference type="PANTHER" id="PTHR24559">
    <property type="entry name" value="TRANSPOSON TY3-I GAG-POL POLYPROTEIN"/>
    <property type="match status" value="1"/>
</dbReference>
<dbReference type="PROSITE" id="PS50878">
    <property type="entry name" value="RT_POL"/>
    <property type="match status" value="1"/>
</dbReference>
<reference evidence="3 4" key="1">
    <citation type="journal article" date="2017" name="Nat. Commun.">
        <title>Genome assembly with in vitro proximity ligation data and whole-genome triplication in lettuce.</title>
        <authorList>
            <person name="Reyes-Chin-Wo S."/>
            <person name="Wang Z."/>
            <person name="Yang X."/>
            <person name="Kozik A."/>
            <person name="Arikit S."/>
            <person name="Song C."/>
            <person name="Xia L."/>
            <person name="Froenicke L."/>
            <person name="Lavelle D.O."/>
            <person name="Truco M.J."/>
            <person name="Xia R."/>
            <person name="Zhu S."/>
            <person name="Xu C."/>
            <person name="Xu H."/>
            <person name="Xu X."/>
            <person name="Cox K."/>
            <person name="Korf I."/>
            <person name="Meyers B.C."/>
            <person name="Michelmore R.W."/>
        </authorList>
    </citation>
    <scope>NUCLEOTIDE SEQUENCE [LARGE SCALE GENOMIC DNA]</scope>
    <source>
        <strain evidence="4">cv. Salinas</strain>
        <tissue evidence="3">Seedlings</tissue>
    </source>
</reference>
<organism evidence="3 4">
    <name type="scientific">Lactuca sativa</name>
    <name type="common">Garden lettuce</name>
    <dbReference type="NCBI Taxonomy" id="4236"/>
    <lineage>
        <taxon>Eukaryota</taxon>
        <taxon>Viridiplantae</taxon>
        <taxon>Streptophyta</taxon>
        <taxon>Embryophyta</taxon>
        <taxon>Tracheophyta</taxon>
        <taxon>Spermatophyta</taxon>
        <taxon>Magnoliopsida</taxon>
        <taxon>eudicotyledons</taxon>
        <taxon>Gunneridae</taxon>
        <taxon>Pentapetalae</taxon>
        <taxon>asterids</taxon>
        <taxon>campanulids</taxon>
        <taxon>Asterales</taxon>
        <taxon>Asteraceae</taxon>
        <taxon>Cichorioideae</taxon>
        <taxon>Cichorieae</taxon>
        <taxon>Lactucinae</taxon>
        <taxon>Lactuca</taxon>
    </lineage>
</organism>
<dbReference type="PANTHER" id="PTHR24559:SF444">
    <property type="entry name" value="REVERSE TRANSCRIPTASE DOMAIN-CONTAINING PROTEIN"/>
    <property type="match status" value="1"/>
</dbReference>
<evidence type="ECO:0000313" key="3">
    <source>
        <dbReference type="EMBL" id="KAJ0213107.1"/>
    </source>
</evidence>
<dbReference type="InterPro" id="IPR043502">
    <property type="entry name" value="DNA/RNA_pol_sf"/>
</dbReference>
<evidence type="ECO:0000256" key="1">
    <source>
        <dbReference type="SAM" id="MobiDB-lite"/>
    </source>
</evidence>
<dbReference type="Pfam" id="PF00078">
    <property type="entry name" value="RVT_1"/>
    <property type="match status" value="1"/>
</dbReference>
<dbReference type="InterPro" id="IPR053134">
    <property type="entry name" value="RNA-dir_DNA_polymerase"/>
</dbReference>
<sequence>MDKVFIDLIGRNIEVYVDDTVIKSRDEETLLQDVEETVRTLAKAQMKLNATKCTFGVDEGKFLGYEVTTEILSGPQGGCSDYLPNKASDTKARKVLVPGQMGHKVRAQRRRNHLHVVIRLSSVQQRGGIRSTPSMPKARQGGRREARSPQRFTAYHKLGKWNAQG</sequence>
<protein>
    <recommendedName>
        <fullName evidence="2">Reverse transcriptase domain-containing protein</fullName>
    </recommendedName>
</protein>
<dbReference type="AlphaFoldDB" id="A0A9R1XMQ3"/>
<dbReference type="SUPFAM" id="SSF56672">
    <property type="entry name" value="DNA/RNA polymerases"/>
    <property type="match status" value="1"/>
</dbReference>
<keyword evidence="4" id="KW-1185">Reference proteome</keyword>